<dbReference type="InterPro" id="IPR001128">
    <property type="entry name" value="Cyt_P450"/>
</dbReference>
<keyword evidence="3 5" id="KW-0408">Iron</keyword>
<dbReference type="PROSITE" id="PS00086">
    <property type="entry name" value="CYTOCHROME_P450"/>
    <property type="match status" value="1"/>
</dbReference>
<dbReference type="PANTHER" id="PTHR24301">
    <property type="entry name" value="THROMBOXANE-A SYNTHASE"/>
    <property type="match status" value="1"/>
</dbReference>
<dbReference type="PANTHER" id="PTHR24301:SF2">
    <property type="entry name" value="THROMBOXANE-A SYNTHASE"/>
    <property type="match status" value="1"/>
</dbReference>
<evidence type="ECO:0000256" key="1">
    <source>
        <dbReference type="ARBA" id="ARBA00022714"/>
    </source>
</evidence>
<accession>A0ABM8TJ08</accession>
<gene>
    <name evidence="7" type="ORF">LMG26411_03443</name>
</gene>
<dbReference type="Gene3D" id="1.10.630.10">
    <property type="entry name" value="Cytochrome P450"/>
    <property type="match status" value="1"/>
</dbReference>
<evidence type="ECO:0000256" key="5">
    <source>
        <dbReference type="RuleBase" id="RU000461"/>
    </source>
</evidence>
<dbReference type="InterPro" id="IPR002401">
    <property type="entry name" value="Cyt_P450_E_grp-I"/>
</dbReference>
<organism evidence="7 8">
    <name type="scientific">Cupriavidus numazuensis</name>
    <dbReference type="NCBI Taxonomy" id="221992"/>
    <lineage>
        <taxon>Bacteria</taxon>
        <taxon>Pseudomonadati</taxon>
        <taxon>Pseudomonadota</taxon>
        <taxon>Betaproteobacteria</taxon>
        <taxon>Burkholderiales</taxon>
        <taxon>Burkholderiaceae</taxon>
        <taxon>Cupriavidus</taxon>
    </lineage>
</organism>
<keyword evidence="1" id="KW-0001">2Fe-2S</keyword>
<dbReference type="PROSITE" id="PS51296">
    <property type="entry name" value="RIESKE"/>
    <property type="match status" value="1"/>
</dbReference>
<sequence>MAEQQVAIAPVAADMVRIGSCASVGQGGLAAARLEGVELVMLRHGDDIAVFEGRCPHQGTLLAEGTLDRGVLTCRGHGWRFDSCTGVSINMPAACLRRFRSALAGDDVLVDRADVLAWKRDTEGQVRTEPARPLDDLPGPHGIPLLGNFLQLHKDQIHTDMEHWAETFGPIYRINLAGRDAVVLSDGEWIDRILHDRPETFRRASAIEMLSREVGTVGAFSAEGETWRRHRRPVVQALDAHHLRDFFPTLVTVTQRLKRRWQHAAASGEPIHVQHDLMQYAVDVTTSLAFGHDMNTLEGQGGEVQHHLERILPMINRRLNAPFPYWHYIRLPADRAFDKSVAAVREAIGGMIVAARERLAQSQELAAHPRNFLEAMVAAQMRGEASLSDDEIFANAFTLLLAGEDTTANTISWVLYFMCRHADVQDRMRDEATAVLGDSDVLSDIRDAAQLTYLDAVVHESLRLKPVAPLFYMEPNDDVVVAGYRIPKGTLVVLVTRPNTLRESSFADAAVFRPERWLETSAAALHRNGFVPFGSGPRLCPGRSLALLEAKAALSMVCQQFHVRQAPASGPVSEAFAFTMMPTGLRVVLERRHKA</sequence>
<dbReference type="PRINTS" id="PR00463">
    <property type="entry name" value="EP450I"/>
</dbReference>
<dbReference type="CDD" id="cd11083">
    <property type="entry name" value="CYP_unk"/>
    <property type="match status" value="1"/>
</dbReference>
<dbReference type="RefSeq" id="WP_211954472.1">
    <property type="nucleotide sequence ID" value="NZ_CAJPVI010000020.1"/>
</dbReference>
<reference evidence="7 8" key="1">
    <citation type="submission" date="2021-03" db="EMBL/GenBank/DDBJ databases">
        <authorList>
            <person name="Peeters C."/>
        </authorList>
    </citation>
    <scope>NUCLEOTIDE SEQUENCE [LARGE SCALE GENOMIC DNA]</scope>
    <source>
        <strain evidence="7 8">LMG 26411</strain>
    </source>
</reference>
<feature type="domain" description="Rieske" evidence="6">
    <location>
        <begin position="8"/>
        <end position="110"/>
    </location>
</feature>
<evidence type="ECO:0000313" key="8">
    <source>
        <dbReference type="Proteomes" id="UP000672657"/>
    </source>
</evidence>
<evidence type="ECO:0000313" key="7">
    <source>
        <dbReference type="EMBL" id="CAG2149011.1"/>
    </source>
</evidence>
<keyword evidence="5" id="KW-0503">Monooxygenase</keyword>
<evidence type="ECO:0000256" key="2">
    <source>
        <dbReference type="ARBA" id="ARBA00022723"/>
    </source>
</evidence>
<keyword evidence="5" id="KW-0560">Oxidoreductase</keyword>
<dbReference type="Proteomes" id="UP000672657">
    <property type="component" value="Unassembled WGS sequence"/>
</dbReference>
<dbReference type="Pfam" id="PF00067">
    <property type="entry name" value="p450"/>
    <property type="match status" value="1"/>
</dbReference>
<dbReference type="InterPro" id="IPR036396">
    <property type="entry name" value="Cyt_P450_sf"/>
</dbReference>
<dbReference type="Pfam" id="PF00355">
    <property type="entry name" value="Rieske"/>
    <property type="match status" value="1"/>
</dbReference>
<dbReference type="EMBL" id="CAJPVI010000020">
    <property type="protein sequence ID" value="CAG2149011.1"/>
    <property type="molecule type" value="Genomic_DNA"/>
</dbReference>
<protein>
    <recommendedName>
        <fullName evidence="6">Rieske domain-containing protein</fullName>
    </recommendedName>
</protein>
<evidence type="ECO:0000256" key="3">
    <source>
        <dbReference type="ARBA" id="ARBA00023004"/>
    </source>
</evidence>
<keyword evidence="8" id="KW-1185">Reference proteome</keyword>
<dbReference type="InterPro" id="IPR017941">
    <property type="entry name" value="Rieske_2Fe-2S"/>
</dbReference>
<dbReference type="SUPFAM" id="SSF48264">
    <property type="entry name" value="Cytochrome P450"/>
    <property type="match status" value="1"/>
</dbReference>
<comment type="caution">
    <text evidence="7">The sequence shown here is derived from an EMBL/GenBank/DDBJ whole genome shotgun (WGS) entry which is preliminary data.</text>
</comment>
<evidence type="ECO:0000256" key="4">
    <source>
        <dbReference type="ARBA" id="ARBA00023014"/>
    </source>
</evidence>
<comment type="similarity">
    <text evidence="5">Belongs to the cytochrome P450 family.</text>
</comment>
<evidence type="ECO:0000259" key="6">
    <source>
        <dbReference type="PROSITE" id="PS51296"/>
    </source>
</evidence>
<proteinExistence type="inferred from homology"/>
<dbReference type="Gene3D" id="2.102.10.10">
    <property type="entry name" value="Rieske [2Fe-2S] iron-sulphur domain"/>
    <property type="match status" value="1"/>
</dbReference>
<keyword evidence="2 5" id="KW-0479">Metal-binding</keyword>
<dbReference type="InterPro" id="IPR036922">
    <property type="entry name" value="Rieske_2Fe-2S_sf"/>
</dbReference>
<keyword evidence="4" id="KW-0411">Iron-sulfur</keyword>
<keyword evidence="5" id="KW-0349">Heme</keyword>
<dbReference type="InterPro" id="IPR017972">
    <property type="entry name" value="Cyt_P450_CS"/>
</dbReference>
<name>A0ABM8TJ08_9BURK</name>
<dbReference type="PRINTS" id="PR00385">
    <property type="entry name" value="P450"/>
</dbReference>
<dbReference type="SUPFAM" id="SSF50022">
    <property type="entry name" value="ISP domain"/>
    <property type="match status" value="1"/>
</dbReference>